<gene>
    <name evidence="2" type="ORF">QEO92_09415</name>
</gene>
<proteinExistence type="predicted"/>
<evidence type="ECO:0000256" key="1">
    <source>
        <dbReference type="SAM" id="MobiDB-lite"/>
    </source>
</evidence>
<evidence type="ECO:0000313" key="3">
    <source>
        <dbReference type="Proteomes" id="UP001227095"/>
    </source>
</evidence>
<dbReference type="Proteomes" id="UP001227095">
    <property type="component" value="Chromosome"/>
</dbReference>
<feature type="region of interest" description="Disordered" evidence="1">
    <location>
        <begin position="20"/>
        <end position="76"/>
    </location>
</feature>
<accession>A0ABY8M8B9</accession>
<organism evidence="2 3">
    <name type="scientific">Neorhizobium petrolearium</name>
    <dbReference type="NCBI Taxonomy" id="515361"/>
    <lineage>
        <taxon>Bacteria</taxon>
        <taxon>Pseudomonadati</taxon>
        <taxon>Pseudomonadota</taxon>
        <taxon>Alphaproteobacteria</taxon>
        <taxon>Hyphomicrobiales</taxon>
        <taxon>Rhizobiaceae</taxon>
        <taxon>Rhizobium/Agrobacterium group</taxon>
        <taxon>Neorhizobium</taxon>
    </lineage>
</organism>
<sequence length="76" mass="8555">MPNLINEIVTGIVESAMKELLGKSHGRTSTKRKKRQTRSATSGRFVRKTTARTAKPAKKQVSRRRTTASRSSQRSR</sequence>
<reference evidence="2 3" key="1">
    <citation type="submission" date="2023-04" db="EMBL/GenBank/DDBJ databases">
        <title>Neorhizobium petrolearium OS53, complete genome.</title>
        <authorList>
            <person name="Yu T."/>
        </authorList>
    </citation>
    <scope>NUCLEOTIDE SEQUENCE [LARGE SCALE GENOMIC DNA]</scope>
    <source>
        <strain evidence="2 3">OS53</strain>
    </source>
</reference>
<feature type="compositionally biased region" description="Basic residues" evidence="1">
    <location>
        <begin position="45"/>
        <end position="76"/>
    </location>
</feature>
<dbReference type="EMBL" id="CP123000">
    <property type="protein sequence ID" value="WGI70236.1"/>
    <property type="molecule type" value="Genomic_DNA"/>
</dbReference>
<name>A0ABY8M8B9_9HYPH</name>
<feature type="compositionally biased region" description="Basic residues" evidence="1">
    <location>
        <begin position="24"/>
        <end position="37"/>
    </location>
</feature>
<evidence type="ECO:0000313" key="2">
    <source>
        <dbReference type="EMBL" id="WGI70236.1"/>
    </source>
</evidence>
<dbReference type="RefSeq" id="WP_227702833.1">
    <property type="nucleotide sequence ID" value="NZ_CP123000.1"/>
</dbReference>
<protein>
    <submittedName>
        <fullName evidence="2">Uncharacterized protein</fullName>
    </submittedName>
</protein>
<keyword evidence="3" id="KW-1185">Reference proteome</keyword>